<dbReference type="InterPro" id="IPR036928">
    <property type="entry name" value="AS_sf"/>
</dbReference>
<dbReference type="PANTHER" id="PTHR43372:SF4">
    <property type="entry name" value="FATTY-ACID AMIDE HYDROLASE 2"/>
    <property type="match status" value="1"/>
</dbReference>
<evidence type="ECO:0000313" key="3">
    <source>
        <dbReference type="EMBL" id="GGZ35741.1"/>
    </source>
</evidence>
<feature type="compositionally biased region" description="Basic and acidic residues" evidence="1">
    <location>
        <begin position="57"/>
        <end position="81"/>
    </location>
</feature>
<comment type="caution">
    <text evidence="3">The sequence shown here is derived from an EMBL/GenBank/DDBJ whole genome shotgun (WGS) entry which is preliminary data.</text>
</comment>
<feature type="region of interest" description="Disordered" evidence="1">
    <location>
        <begin position="54"/>
        <end position="85"/>
    </location>
</feature>
<dbReference type="AlphaFoldDB" id="A0A918UU73"/>
<dbReference type="Gene3D" id="3.90.1300.10">
    <property type="entry name" value="Amidase signature (AS) domain"/>
    <property type="match status" value="1"/>
</dbReference>
<accession>A0A918UU73</accession>
<evidence type="ECO:0000259" key="2">
    <source>
        <dbReference type="Pfam" id="PF01425"/>
    </source>
</evidence>
<evidence type="ECO:0000256" key="1">
    <source>
        <dbReference type="SAM" id="MobiDB-lite"/>
    </source>
</evidence>
<dbReference type="Proteomes" id="UP000630936">
    <property type="component" value="Unassembled WGS sequence"/>
</dbReference>
<dbReference type="GO" id="GO:0012505">
    <property type="term" value="C:endomembrane system"/>
    <property type="evidence" value="ECO:0007669"/>
    <property type="project" value="TreeGrafter"/>
</dbReference>
<name>A0A918UU73_9ACTN</name>
<dbReference type="Pfam" id="PF01425">
    <property type="entry name" value="Amidase"/>
    <property type="match status" value="1"/>
</dbReference>
<organism evidence="3 4">
    <name type="scientific">Streptomyces inusitatus</name>
    <dbReference type="NCBI Taxonomy" id="68221"/>
    <lineage>
        <taxon>Bacteria</taxon>
        <taxon>Bacillati</taxon>
        <taxon>Actinomycetota</taxon>
        <taxon>Actinomycetes</taxon>
        <taxon>Kitasatosporales</taxon>
        <taxon>Streptomycetaceae</taxon>
        <taxon>Streptomyces</taxon>
    </lineage>
</organism>
<dbReference type="InterPro" id="IPR023631">
    <property type="entry name" value="Amidase_dom"/>
</dbReference>
<dbReference type="EMBL" id="BMWG01000008">
    <property type="protein sequence ID" value="GGZ35741.1"/>
    <property type="molecule type" value="Genomic_DNA"/>
</dbReference>
<dbReference type="InterPro" id="IPR052739">
    <property type="entry name" value="FAAH2"/>
</dbReference>
<dbReference type="PROSITE" id="PS00571">
    <property type="entry name" value="AMIDASES"/>
    <property type="match status" value="1"/>
</dbReference>
<gene>
    <name evidence="3" type="ORF">GCM10010387_32360</name>
</gene>
<dbReference type="PANTHER" id="PTHR43372">
    <property type="entry name" value="FATTY-ACID AMIDE HYDROLASE"/>
    <property type="match status" value="1"/>
</dbReference>
<dbReference type="InterPro" id="IPR020556">
    <property type="entry name" value="Amidase_CS"/>
</dbReference>
<evidence type="ECO:0000313" key="4">
    <source>
        <dbReference type="Proteomes" id="UP000630936"/>
    </source>
</evidence>
<feature type="domain" description="Amidase" evidence="2">
    <location>
        <begin position="24"/>
        <end position="478"/>
    </location>
</feature>
<dbReference type="SUPFAM" id="SSF75304">
    <property type="entry name" value="Amidase signature (AS) enzymes"/>
    <property type="match status" value="1"/>
</dbReference>
<dbReference type="PIRSF" id="PIRSF001221">
    <property type="entry name" value="Amidase_fungi"/>
    <property type="match status" value="1"/>
</dbReference>
<dbReference type="RefSeq" id="WP_190123785.1">
    <property type="nucleotide sequence ID" value="NZ_BMWG01000008.1"/>
</dbReference>
<reference evidence="3" key="1">
    <citation type="journal article" date="2014" name="Int. J. Syst. Evol. Microbiol.">
        <title>Complete genome sequence of Corynebacterium casei LMG S-19264T (=DSM 44701T), isolated from a smear-ripened cheese.</title>
        <authorList>
            <consortium name="US DOE Joint Genome Institute (JGI-PGF)"/>
            <person name="Walter F."/>
            <person name="Albersmeier A."/>
            <person name="Kalinowski J."/>
            <person name="Ruckert C."/>
        </authorList>
    </citation>
    <scope>NUCLEOTIDE SEQUENCE</scope>
    <source>
        <strain evidence="3">JCM 4988</strain>
    </source>
</reference>
<proteinExistence type="predicted"/>
<sequence>MNPTHLSAGEQLRALEAGEISSRELTAAHLERIAAHPEYNAVVTLDGDRALAAAEAADERRARERGRGQEHGREHGRDGERAGGALLGLPVTVKDSLETEGLRTACGSAELADHVPGRDADAVARLRAAGAIVLGKTNTPPMCQDIQTGNPLFGTTPNPHDPTRTAGGSSGGSAAAVAAYLSPLAIGSDLAGSLRLPGHYCGVHSLRTSQGIVPARGHIPRPPGWLTTSDMLVLGPLARSAADLDLALDVLAGPSPEDSPAWRLNLPAPRRRRLREYRVGVWADDPYCRVDAETLALLERVAKTLHDLGSPVDDTTRPTDMASSDRLFQSLMYAGSSASASPEAFAAETTAAAHLTPDDRSPGAAFLRARTMRHRDWMLAHEERRKLRERWTGYFTDLDVLITPSAPTAAVPDQTFLPLPDRHITVDGERRGYWDQTTWLNLVGPVGLPAATLPIGTTSDGLPLSIQIIGPHLHDRTVTHVAALLDAALN</sequence>
<reference evidence="3" key="2">
    <citation type="submission" date="2020-09" db="EMBL/GenBank/DDBJ databases">
        <authorList>
            <person name="Sun Q."/>
            <person name="Ohkuma M."/>
        </authorList>
    </citation>
    <scope>NUCLEOTIDE SEQUENCE</scope>
    <source>
        <strain evidence="3">JCM 4988</strain>
    </source>
</reference>
<keyword evidence="4" id="KW-1185">Reference proteome</keyword>
<dbReference type="NCBIfam" id="NF004816">
    <property type="entry name" value="PRK06170.1"/>
    <property type="match status" value="1"/>
</dbReference>
<protein>
    <submittedName>
        <fullName evidence="3">Amidase</fullName>
    </submittedName>
</protein>